<gene>
    <name evidence="3" type="ORF">G7066_12595</name>
</gene>
<evidence type="ECO:0000313" key="4">
    <source>
        <dbReference type="Proteomes" id="UP000503441"/>
    </source>
</evidence>
<feature type="region of interest" description="Disordered" evidence="1">
    <location>
        <begin position="1"/>
        <end position="79"/>
    </location>
</feature>
<feature type="compositionally biased region" description="Low complexity" evidence="1">
    <location>
        <begin position="46"/>
        <end position="56"/>
    </location>
</feature>
<evidence type="ECO:0000256" key="2">
    <source>
        <dbReference type="SAM" id="Phobius"/>
    </source>
</evidence>
<dbReference type="Proteomes" id="UP000503441">
    <property type="component" value="Chromosome"/>
</dbReference>
<evidence type="ECO:0000313" key="3">
    <source>
        <dbReference type="EMBL" id="QIM19195.1"/>
    </source>
</evidence>
<feature type="compositionally biased region" description="Pro residues" evidence="1">
    <location>
        <begin position="57"/>
        <end position="68"/>
    </location>
</feature>
<reference evidence="3 4" key="1">
    <citation type="submission" date="2020-03" db="EMBL/GenBank/DDBJ databases">
        <title>Leucobacter sp. nov., isolated from beetles.</title>
        <authorList>
            <person name="Hyun D.-W."/>
            <person name="Bae J.-W."/>
        </authorList>
    </citation>
    <scope>NUCLEOTIDE SEQUENCE [LARGE SCALE GENOMIC DNA]</scope>
    <source>
        <strain evidence="3 4">HDW9A</strain>
    </source>
</reference>
<keyword evidence="4" id="KW-1185">Reference proteome</keyword>
<keyword evidence="2" id="KW-1133">Transmembrane helix</keyword>
<protein>
    <recommendedName>
        <fullName evidence="5">DUF4878 domain-containing protein</fullName>
    </recommendedName>
</protein>
<name>A0ABX6JXZ9_9MICO</name>
<feature type="region of interest" description="Disordered" evidence="1">
    <location>
        <begin position="91"/>
        <end position="137"/>
    </location>
</feature>
<accession>A0ABX6JXZ9</accession>
<keyword evidence="2" id="KW-0812">Transmembrane</keyword>
<dbReference type="RefSeq" id="WP_166331440.1">
    <property type="nucleotide sequence ID" value="NZ_CP049933.1"/>
</dbReference>
<feature type="transmembrane region" description="Helical" evidence="2">
    <location>
        <begin position="143"/>
        <end position="162"/>
    </location>
</feature>
<keyword evidence="2" id="KW-0472">Membrane</keyword>
<dbReference type="EMBL" id="CP049933">
    <property type="protein sequence ID" value="QIM19195.1"/>
    <property type="molecule type" value="Genomic_DNA"/>
</dbReference>
<evidence type="ECO:0008006" key="5">
    <source>
        <dbReference type="Google" id="ProtNLM"/>
    </source>
</evidence>
<proteinExistence type="predicted"/>
<sequence>MRTTGSGVDPDDEWESPFPYLGFTDPQSETQEDETELTDTPPVNAVEEVTPIVLPEPVLPEPVTPEPSPIENDHSADWFERAITAADPEPTVQEPAPLEQTEPVEPDATQPEVPQPDPELLTSIPAPPSWPSPATKARRKRPVGLVVAVLAVLLAFGGGYALRAVMAPSVVDAMGMQQSIKAAPKTVKTYLDALASGDAETARKIVGAGPTEPLLSEEVLKRSNELAPFSNVSVGEPVESGEQVEVPAKFTVGDTPVERTFRLWNTSGGWQLNDGLIPVPLSSLNGFGVTLNGVAPEQAEARVFPGTYQLGLNQDAFVFGTDADVMLIATPEQAAALGALQPTATPDTTARFSDMVRASLDECIAMTTLATPCGLDVSAKLNDGATPLRARFVARSISRVKQRSIRSLFSLMQPHREPLTVC</sequence>
<evidence type="ECO:0000256" key="1">
    <source>
        <dbReference type="SAM" id="MobiDB-lite"/>
    </source>
</evidence>
<organism evidence="3 4">
    <name type="scientific">Leucobacter coleopterorum</name>
    <dbReference type="NCBI Taxonomy" id="2714933"/>
    <lineage>
        <taxon>Bacteria</taxon>
        <taxon>Bacillati</taxon>
        <taxon>Actinomycetota</taxon>
        <taxon>Actinomycetes</taxon>
        <taxon>Micrococcales</taxon>
        <taxon>Microbacteriaceae</taxon>
        <taxon>Leucobacter</taxon>
    </lineage>
</organism>